<organism evidence="3 4">
    <name type="scientific">Paenibacillus contaminans</name>
    <dbReference type="NCBI Taxonomy" id="450362"/>
    <lineage>
        <taxon>Bacteria</taxon>
        <taxon>Bacillati</taxon>
        <taxon>Bacillota</taxon>
        <taxon>Bacilli</taxon>
        <taxon>Bacillales</taxon>
        <taxon>Paenibacillaceae</taxon>
        <taxon>Paenibacillus</taxon>
    </lineage>
</organism>
<evidence type="ECO:0000313" key="3">
    <source>
        <dbReference type="EMBL" id="RAV19388.1"/>
    </source>
</evidence>
<gene>
    <name evidence="3" type="ORF">DQG23_20535</name>
</gene>
<dbReference type="Gene3D" id="3.30.530.20">
    <property type="match status" value="1"/>
</dbReference>
<protein>
    <submittedName>
        <fullName evidence="3">Polyketide cyclase</fullName>
    </submittedName>
</protein>
<reference evidence="3 4" key="1">
    <citation type="journal article" date="2009" name="Int. J. Syst. Evol. Microbiol.">
        <title>Paenibacillus contaminans sp. nov., isolated from a contaminated laboratory plate.</title>
        <authorList>
            <person name="Chou J.H."/>
            <person name="Lee J.H."/>
            <person name="Lin M.C."/>
            <person name="Chang P.S."/>
            <person name="Arun A.B."/>
            <person name="Young C.C."/>
            <person name="Chen W.M."/>
        </authorList>
    </citation>
    <scope>NUCLEOTIDE SEQUENCE [LARGE SCALE GENOMIC DNA]</scope>
    <source>
        <strain evidence="3 4">CKOBP-6</strain>
    </source>
</reference>
<proteinExistence type="inferred from homology"/>
<dbReference type="SUPFAM" id="SSF55961">
    <property type="entry name" value="Bet v1-like"/>
    <property type="match status" value="1"/>
</dbReference>
<evidence type="ECO:0000259" key="2">
    <source>
        <dbReference type="Pfam" id="PF08327"/>
    </source>
</evidence>
<evidence type="ECO:0000313" key="4">
    <source>
        <dbReference type="Proteomes" id="UP000250369"/>
    </source>
</evidence>
<accession>A0A329MII9</accession>
<feature type="domain" description="Activator of Hsp90 ATPase homologue 1/2-like C-terminal" evidence="2">
    <location>
        <begin position="15"/>
        <end position="141"/>
    </location>
</feature>
<dbReference type="EMBL" id="QMFB01000012">
    <property type="protein sequence ID" value="RAV19388.1"/>
    <property type="molecule type" value="Genomic_DNA"/>
</dbReference>
<dbReference type="OrthoDB" id="118413at2"/>
<comment type="similarity">
    <text evidence="1">Belongs to the AHA1 family.</text>
</comment>
<dbReference type="Pfam" id="PF08327">
    <property type="entry name" value="AHSA1"/>
    <property type="match status" value="1"/>
</dbReference>
<sequence length="146" mass="16842">MTIGENEIVSEREFDFPRELAFQAWTTPELLARWWGPKGFTNTFHECEIKPGGTWRLIMHGPDGTDYPNHSVFVEIVPLERVVLDHLSGHEFRITAVFEDLGGRTRVTFRQLFKDIAEFEKVKAFCSEANEQNLDRFGELLAELAV</sequence>
<dbReference type="InterPro" id="IPR013538">
    <property type="entry name" value="ASHA1/2-like_C"/>
</dbReference>
<keyword evidence="4" id="KW-1185">Reference proteome</keyword>
<name>A0A329MII9_9BACL</name>
<dbReference type="AlphaFoldDB" id="A0A329MII9"/>
<dbReference type="RefSeq" id="WP_113032748.1">
    <property type="nucleotide sequence ID" value="NZ_QMFB01000012.1"/>
</dbReference>
<dbReference type="Proteomes" id="UP000250369">
    <property type="component" value="Unassembled WGS sequence"/>
</dbReference>
<comment type="caution">
    <text evidence="3">The sequence shown here is derived from an EMBL/GenBank/DDBJ whole genome shotgun (WGS) entry which is preliminary data.</text>
</comment>
<dbReference type="CDD" id="cd08894">
    <property type="entry name" value="SRPBCC_CalC_Aha1-like_1"/>
    <property type="match status" value="1"/>
</dbReference>
<evidence type="ECO:0000256" key="1">
    <source>
        <dbReference type="ARBA" id="ARBA00006817"/>
    </source>
</evidence>
<dbReference type="InterPro" id="IPR023393">
    <property type="entry name" value="START-like_dom_sf"/>
</dbReference>